<gene>
    <name evidence="2" type="ORF">OsJ_20926</name>
</gene>
<sequence>MAPGGAAQVGGRRGRSSPACERGMVQRELSRARTGDDVALFVELPLLWSLAARSSEDNEVRSSNLSPPLPDFLRRRHLPFFSLCHHHHLPSPP</sequence>
<evidence type="ECO:0000256" key="1">
    <source>
        <dbReference type="SAM" id="MobiDB-lite"/>
    </source>
</evidence>
<dbReference type="Proteomes" id="UP000007752">
    <property type="component" value="Chromosome 6"/>
</dbReference>
<accession>B9FSN7</accession>
<name>B9FSN7_ORYSJ</name>
<feature type="compositionally biased region" description="Low complexity" evidence="1">
    <location>
        <begin position="1"/>
        <end position="10"/>
    </location>
</feature>
<reference evidence="2" key="2">
    <citation type="submission" date="2008-12" db="EMBL/GenBank/DDBJ databases">
        <title>Improved gene annotation of the rice (Oryza sativa) genomes.</title>
        <authorList>
            <person name="Wang J."/>
            <person name="Li R."/>
            <person name="Fan W."/>
            <person name="Huang Q."/>
            <person name="Zhang J."/>
            <person name="Zhou Y."/>
            <person name="Hu Y."/>
            <person name="Zi S."/>
            <person name="Li J."/>
            <person name="Ni P."/>
            <person name="Zheng H."/>
            <person name="Zhang Y."/>
            <person name="Zhao M."/>
            <person name="Hao Q."/>
            <person name="McDermott J."/>
            <person name="Samudrala R."/>
            <person name="Kristiansen K."/>
            <person name="Wong G.K.-S."/>
        </authorList>
    </citation>
    <scope>NUCLEOTIDE SEQUENCE</scope>
</reference>
<protein>
    <submittedName>
        <fullName evidence="2">Uncharacterized protein</fullName>
    </submittedName>
</protein>
<dbReference type="EMBL" id="CM000143">
    <property type="protein sequence ID" value="EEE65498.1"/>
    <property type="molecule type" value="Genomic_DNA"/>
</dbReference>
<proteinExistence type="predicted"/>
<dbReference type="AlphaFoldDB" id="B9FSN7"/>
<reference evidence="2" key="1">
    <citation type="journal article" date="2005" name="PLoS Biol.">
        <title>The genomes of Oryza sativa: a history of duplications.</title>
        <authorList>
            <person name="Yu J."/>
            <person name="Wang J."/>
            <person name="Lin W."/>
            <person name="Li S."/>
            <person name="Li H."/>
            <person name="Zhou J."/>
            <person name="Ni P."/>
            <person name="Dong W."/>
            <person name="Hu S."/>
            <person name="Zeng C."/>
            <person name="Zhang J."/>
            <person name="Zhang Y."/>
            <person name="Li R."/>
            <person name="Xu Z."/>
            <person name="Li S."/>
            <person name="Li X."/>
            <person name="Zheng H."/>
            <person name="Cong L."/>
            <person name="Lin L."/>
            <person name="Yin J."/>
            <person name="Geng J."/>
            <person name="Li G."/>
            <person name="Shi J."/>
            <person name="Liu J."/>
            <person name="Lv H."/>
            <person name="Li J."/>
            <person name="Wang J."/>
            <person name="Deng Y."/>
            <person name="Ran L."/>
            <person name="Shi X."/>
            <person name="Wang X."/>
            <person name="Wu Q."/>
            <person name="Li C."/>
            <person name="Ren X."/>
            <person name="Wang J."/>
            <person name="Wang X."/>
            <person name="Li D."/>
            <person name="Liu D."/>
            <person name="Zhang X."/>
            <person name="Ji Z."/>
            <person name="Zhao W."/>
            <person name="Sun Y."/>
            <person name="Zhang Z."/>
            <person name="Bao J."/>
            <person name="Han Y."/>
            <person name="Dong L."/>
            <person name="Ji J."/>
            <person name="Chen P."/>
            <person name="Wu S."/>
            <person name="Liu J."/>
            <person name="Xiao Y."/>
            <person name="Bu D."/>
            <person name="Tan J."/>
            <person name="Yang L."/>
            <person name="Ye C."/>
            <person name="Zhang J."/>
            <person name="Xu J."/>
            <person name="Zhou Y."/>
            <person name="Yu Y."/>
            <person name="Zhang B."/>
            <person name="Zhuang S."/>
            <person name="Wei H."/>
            <person name="Liu B."/>
            <person name="Lei M."/>
            <person name="Yu H."/>
            <person name="Li Y."/>
            <person name="Xu H."/>
            <person name="Wei S."/>
            <person name="He X."/>
            <person name="Fang L."/>
            <person name="Zhang Z."/>
            <person name="Zhang Y."/>
            <person name="Huang X."/>
            <person name="Su Z."/>
            <person name="Tong W."/>
            <person name="Li J."/>
            <person name="Tong Z."/>
            <person name="Li S."/>
            <person name="Ye J."/>
            <person name="Wang L."/>
            <person name="Fang L."/>
            <person name="Lei T."/>
            <person name="Chen C."/>
            <person name="Chen H."/>
            <person name="Xu Z."/>
            <person name="Li H."/>
            <person name="Huang H."/>
            <person name="Zhang F."/>
            <person name="Xu H."/>
            <person name="Li N."/>
            <person name="Zhao C."/>
            <person name="Li S."/>
            <person name="Dong L."/>
            <person name="Huang Y."/>
            <person name="Li L."/>
            <person name="Xi Y."/>
            <person name="Qi Q."/>
            <person name="Li W."/>
            <person name="Zhang B."/>
            <person name="Hu W."/>
            <person name="Zhang Y."/>
            <person name="Tian X."/>
            <person name="Jiao Y."/>
            <person name="Liang X."/>
            <person name="Jin J."/>
            <person name="Gao L."/>
            <person name="Zheng W."/>
            <person name="Hao B."/>
            <person name="Liu S."/>
            <person name="Wang W."/>
            <person name="Yuan L."/>
            <person name="Cao M."/>
            <person name="McDermott J."/>
            <person name="Samudrala R."/>
            <person name="Wang J."/>
            <person name="Wong G.K."/>
            <person name="Yang H."/>
        </authorList>
    </citation>
    <scope>NUCLEOTIDE SEQUENCE [LARGE SCALE GENOMIC DNA]</scope>
</reference>
<feature type="region of interest" description="Disordered" evidence="1">
    <location>
        <begin position="1"/>
        <end position="27"/>
    </location>
</feature>
<organism evidence="2">
    <name type="scientific">Oryza sativa subsp. japonica</name>
    <name type="common">Rice</name>
    <dbReference type="NCBI Taxonomy" id="39947"/>
    <lineage>
        <taxon>Eukaryota</taxon>
        <taxon>Viridiplantae</taxon>
        <taxon>Streptophyta</taxon>
        <taxon>Embryophyta</taxon>
        <taxon>Tracheophyta</taxon>
        <taxon>Spermatophyta</taxon>
        <taxon>Magnoliopsida</taxon>
        <taxon>Liliopsida</taxon>
        <taxon>Poales</taxon>
        <taxon>Poaceae</taxon>
        <taxon>BOP clade</taxon>
        <taxon>Oryzoideae</taxon>
        <taxon>Oryzeae</taxon>
        <taxon>Oryzinae</taxon>
        <taxon>Oryza</taxon>
        <taxon>Oryza sativa</taxon>
    </lineage>
</organism>
<evidence type="ECO:0000313" key="2">
    <source>
        <dbReference type="EMBL" id="EEE65498.1"/>
    </source>
</evidence>